<dbReference type="InterPro" id="IPR043129">
    <property type="entry name" value="ATPase_NBD"/>
</dbReference>
<evidence type="ECO:0000256" key="4">
    <source>
        <dbReference type="ARBA" id="ARBA00022960"/>
    </source>
</evidence>
<dbReference type="AlphaFoldDB" id="A0A366I045"/>
<dbReference type="GO" id="GO:0008360">
    <property type="term" value="P:regulation of cell shape"/>
    <property type="evidence" value="ECO:0007669"/>
    <property type="project" value="UniProtKB-UniRule"/>
</dbReference>
<dbReference type="HAMAP" id="MF_02207">
    <property type="entry name" value="MreB"/>
    <property type="match status" value="1"/>
</dbReference>
<evidence type="ECO:0000256" key="2">
    <source>
        <dbReference type="ARBA" id="ARBA00022741"/>
    </source>
</evidence>
<keyword evidence="8" id="KW-1185">Reference proteome</keyword>
<dbReference type="GO" id="GO:0000902">
    <property type="term" value="P:cell morphogenesis"/>
    <property type="evidence" value="ECO:0007669"/>
    <property type="project" value="InterPro"/>
</dbReference>
<name>A0A366I045_9FIRM</name>
<dbReference type="InterPro" id="IPR004753">
    <property type="entry name" value="MreB"/>
</dbReference>
<accession>A0A366I045</accession>
<dbReference type="NCBIfam" id="NF010539">
    <property type="entry name" value="PRK13927.1"/>
    <property type="match status" value="1"/>
</dbReference>
<evidence type="ECO:0000313" key="7">
    <source>
        <dbReference type="EMBL" id="RBP58585.1"/>
    </source>
</evidence>
<evidence type="ECO:0000256" key="6">
    <source>
        <dbReference type="HAMAP-Rule" id="MF_02207"/>
    </source>
</evidence>
<keyword evidence="3 6" id="KW-0067">ATP-binding</keyword>
<comment type="function">
    <text evidence="6">Forms membrane-associated dynamic filaments that are essential for cell shape determination. Acts by regulating cell wall synthesis and cell elongation, and thus cell shape. A feedback loop between cell geometry and MreB localization may maintain elongated cell shape by targeting cell wall growth to regions of negative cell wall curvature.</text>
</comment>
<dbReference type="InterPro" id="IPR056546">
    <property type="entry name" value="MreB_MamK-like"/>
</dbReference>
<evidence type="ECO:0000313" key="8">
    <source>
        <dbReference type="Proteomes" id="UP000253490"/>
    </source>
</evidence>
<dbReference type="NCBIfam" id="TIGR00904">
    <property type="entry name" value="mreB"/>
    <property type="match status" value="1"/>
</dbReference>
<keyword evidence="2 6" id="KW-0547">Nucleotide-binding</keyword>
<dbReference type="Pfam" id="PF06723">
    <property type="entry name" value="MreB_Mbl"/>
    <property type="match status" value="1"/>
</dbReference>
<comment type="subcellular location">
    <subcellularLocation>
        <location evidence="6">Cytoplasm</location>
    </subcellularLocation>
    <text evidence="6">Membrane-associated.</text>
</comment>
<dbReference type="OrthoDB" id="9768127at2"/>
<dbReference type="PANTHER" id="PTHR42749">
    <property type="entry name" value="CELL SHAPE-DETERMINING PROTEIN MREB"/>
    <property type="match status" value="1"/>
</dbReference>
<dbReference type="GO" id="GO:0005737">
    <property type="term" value="C:cytoplasm"/>
    <property type="evidence" value="ECO:0007669"/>
    <property type="project" value="UniProtKB-SubCell"/>
</dbReference>
<dbReference type="PANTHER" id="PTHR42749:SF1">
    <property type="entry name" value="CELL SHAPE-DETERMINING PROTEIN MREB"/>
    <property type="match status" value="1"/>
</dbReference>
<protein>
    <recommendedName>
        <fullName evidence="6">Cell shape-determining protein MreB</fullName>
    </recommendedName>
</protein>
<feature type="binding site" evidence="6">
    <location>
        <begin position="157"/>
        <end position="159"/>
    </location>
    <ligand>
        <name>ATP</name>
        <dbReference type="ChEBI" id="CHEBI:30616"/>
    </ligand>
</feature>
<dbReference type="SUPFAM" id="SSF53067">
    <property type="entry name" value="Actin-like ATPase domain"/>
    <property type="match status" value="2"/>
</dbReference>
<reference evidence="7 8" key="1">
    <citation type="submission" date="2018-06" db="EMBL/GenBank/DDBJ databases">
        <title>Genomic Encyclopedia of Type Strains, Phase IV (KMG-IV): sequencing the most valuable type-strain genomes for metagenomic binning, comparative biology and taxonomic classification.</title>
        <authorList>
            <person name="Goeker M."/>
        </authorList>
    </citation>
    <scope>NUCLEOTIDE SEQUENCE [LARGE SCALE GENOMIC DNA]</scope>
    <source>
        <strain evidence="7 8">DSM 22112</strain>
    </source>
</reference>
<comment type="caution">
    <text evidence="7">The sequence shown here is derived from an EMBL/GenBank/DDBJ whole genome shotgun (WGS) entry which is preliminary data.</text>
</comment>
<dbReference type="Gene3D" id="3.30.420.40">
    <property type="match status" value="2"/>
</dbReference>
<gene>
    <name evidence="6" type="primary">mreB</name>
    <name evidence="7" type="ORF">DES36_12210</name>
</gene>
<keyword evidence="1 6" id="KW-0963">Cytoplasm</keyword>
<evidence type="ECO:0000256" key="1">
    <source>
        <dbReference type="ARBA" id="ARBA00022490"/>
    </source>
</evidence>
<evidence type="ECO:0000256" key="5">
    <source>
        <dbReference type="ARBA" id="ARBA00023458"/>
    </source>
</evidence>
<feature type="binding site" evidence="6">
    <location>
        <begin position="205"/>
        <end position="208"/>
    </location>
    <ligand>
        <name>ATP</name>
        <dbReference type="ChEBI" id="CHEBI:30616"/>
    </ligand>
</feature>
<evidence type="ECO:0000256" key="3">
    <source>
        <dbReference type="ARBA" id="ARBA00022840"/>
    </source>
</evidence>
<dbReference type="Proteomes" id="UP000253490">
    <property type="component" value="Unassembled WGS sequence"/>
</dbReference>
<comment type="similarity">
    <text evidence="5 6">Belongs to the FtsA/MreB family.</text>
</comment>
<feature type="binding site" evidence="6">
    <location>
        <begin position="285"/>
        <end position="288"/>
    </location>
    <ligand>
        <name>ATP</name>
        <dbReference type="ChEBI" id="CHEBI:30616"/>
    </ligand>
</feature>
<dbReference type="CDD" id="cd10225">
    <property type="entry name" value="ASKHA_NBD_MreB-like"/>
    <property type="match status" value="1"/>
</dbReference>
<dbReference type="RefSeq" id="WP_113921655.1">
    <property type="nucleotide sequence ID" value="NZ_QNRX01000022.1"/>
</dbReference>
<feature type="binding site" evidence="6">
    <location>
        <begin position="13"/>
        <end position="15"/>
    </location>
    <ligand>
        <name>ATP</name>
        <dbReference type="ChEBI" id="CHEBI:30616"/>
    </ligand>
</feature>
<dbReference type="GO" id="GO:0005524">
    <property type="term" value="F:ATP binding"/>
    <property type="evidence" value="ECO:0007669"/>
    <property type="project" value="UniProtKB-KW"/>
</dbReference>
<comment type="subunit">
    <text evidence="6">Forms polymers.</text>
</comment>
<proteinExistence type="inferred from homology"/>
<keyword evidence="4 6" id="KW-0133">Cell shape</keyword>
<organism evidence="7 8">
    <name type="scientific">Alkalibaculum bacchi</name>
    <dbReference type="NCBI Taxonomy" id="645887"/>
    <lineage>
        <taxon>Bacteria</taxon>
        <taxon>Bacillati</taxon>
        <taxon>Bacillota</taxon>
        <taxon>Clostridia</taxon>
        <taxon>Eubacteriales</taxon>
        <taxon>Eubacteriaceae</taxon>
        <taxon>Alkalibaculum</taxon>
    </lineage>
</organism>
<sequence length="336" mass="35900">MPFRRDIGIDLGTANILAYVKGKGVILQEPSVVAIDTNTNEIRAIGSEARAMLGRTPGNIQAIRPLRDGVISDFKITERMLKYFIEKVCGKRRLFRPRVVVGIPSGATEVEKRAVEQAVLAAGGSNPVIVEEPVAAAIGAGIDITAPTGNMVIDIGGGTTDIAVLSLGGIVESISIKIAGDKFDEAIVRYMRKNHNVLIGERTAEDLKINIGAVHPSVEEKEIEIRGRDLLSGLPRSILVRSEEIRVSLQESIDTVINGVHAVLEKTPPELAADISDIGIYLTGGGALIPGLDILIEERIGVPVKIVEDAEMAVAIGTGKILDNVHLLMGSRKSYE</sequence>
<dbReference type="PRINTS" id="PR01652">
    <property type="entry name" value="SHAPEPROTEIN"/>
</dbReference>
<dbReference type="EMBL" id="QNRX01000022">
    <property type="protein sequence ID" value="RBP58585.1"/>
    <property type="molecule type" value="Genomic_DNA"/>
</dbReference>